<evidence type="ECO:0000256" key="2">
    <source>
        <dbReference type="SAM" id="MobiDB-lite"/>
    </source>
</evidence>
<feature type="compositionally biased region" description="Polar residues" evidence="2">
    <location>
        <begin position="486"/>
        <end position="496"/>
    </location>
</feature>
<reference evidence="3" key="1">
    <citation type="submission" date="2020-08" db="EMBL/GenBank/DDBJ databases">
        <title>Multicomponent nature underlies the extraordinary mechanical properties of spider dragline silk.</title>
        <authorList>
            <person name="Kono N."/>
            <person name="Nakamura H."/>
            <person name="Mori M."/>
            <person name="Yoshida Y."/>
            <person name="Ohtoshi R."/>
            <person name="Malay A.D."/>
            <person name="Moran D.A.P."/>
            <person name="Tomita M."/>
            <person name="Numata K."/>
            <person name="Arakawa K."/>
        </authorList>
    </citation>
    <scope>NUCLEOTIDE SEQUENCE</scope>
</reference>
<dbReference type="EMBL" id="BMAV01012678">
    <property type="protein sequence ID" value="GFY59562.1"/>
    <property type="molecule type" value="Genomic_DNA"/>
</dbReference>
<organism evidence="3 4">
    <name type="scientific">Trichonephila inaurata madagascariensis</name>
    <dbReference type="NCBI Taxonomy" id="2747483"/>
    <lineage>
        <taxon>Eukaryota</taxon>
        <taxon>Metazoa</taxon>
        <taxon>Ecdysozoa</taxon>
        <taxon>Arthropoda</taxon>
        <taxon>Chelicerata</taxon>
        <taxon>Arachnida</taxon>
        <taxon>Araneae</taxon>
        <taxon>Araneomorphae</taxon>
        <taxon>Entelegynae</taxon>
        <taxon>Araneoidea</taxon>
        <taxon>Nephilidae</taxon>
        <taxon>Trichonephila</taxon>
        <taxon>Trichonephila inaurata</taxon>
    </lineage>
</organism>
<name>A0A8X6XVK4_9ARAC</name>
<dbReference type="OrthoDB" id="6436726at2759"/>
<feature type="compositionally biased region" description="Low complexity" evidence="2">
    <location>
        <begin position="54"/>
        <end position="63"/>
    </location>
</feature>
<dbReference type="AlphaFoldDB" id="A0A8X6XVK4"/>
<feature type="region of interest" description="Disordered" evidence="2">
    <location>
        <begin position="1"/>
        <end position="104"/>
    </location>
</feature>
<sequence>MEKEDSSTVETPEDQNIEKEEEEAEKEPGQVSSLEKEDSSFETISSDADSFHTSSESVSSYDSFDAESLPSSESQPDEYLGSNEARQPVNGKRKEKPRLSDRAEYLARPKKDFLDRVKFQRLDGALPEKPLPSWSVLPLPTKLPVGTYPYDITMTKLGDELYLPPSGEKMDLFDQNNYRPPMIEYESLHDPHLKSHFKKDKIRQHLKKDGFISESGRVICSLKDINDYREYQRRIIAEKIQQQYRDQIKDEKMEHEKKIKEKLDREEEKLRNARLQTNIRSYIKNAVSSIQEGSMEAQRERDRKVLNKQIRLQLKWKQSALAKEERYKRIYQQHITDKYESEEKRRAIELEMARQDVEHLEEICRRRSEEALEKKKKLYEFWDRKVANQIEWVEKGFELEKKWSEDRKQKIATRKAKAMNVNIESESSPELESAQSEEFEEESEQTVEEEEAEDEPEESESVGLKSDQSETETEADQEIEEEPSRINRSAQITTIAKSRLREFRD</sequence>
<evidence type="ECO:0000256" key="1">
    <source>
        <dbReference type="SAM" id="Coils"/>
    </source>
</evidence>
<feature type="compositionally biased region" description="Acidic residues" evidence="2">
    <location>
        <begin position="11"/>
        <end position="25"/>
    </location>
</feature>
<dbReference type="Proteomes" id="UP000886998">
    <property type="component" value="Unassembled WGS sequence"/>
</dbReference>
<proteinExistence type="predicted"/>
<feature type="compositionally biased region" description="Polar residues" evidence="2">
    <location>
        <begin position="41"/>
        <end position="53"/>
    </location>
</feature>
<accession>A0A8X6XVK4</accession>
<evidence type="ECO:0000313" key="4">
    <source>
        <dbReference type="Proteomes" id="UP000886998"/>
    </source>
</evidence>
<keyword evidence="1" id="KW-0175">Coiled coil</keyword>
<protein>
    <recommendedName>
        <fullName evidence="5">Fibrous sheath-interacting protein 2</fullName>
    </recommendedName>
</protein>
<keyword evidence="4" id="KW-1185">Reference proteome</keyword>
<feature type="compositionally biased region" description="Acidic residues" evidence="2">
    <location>
        <begin position="469"/>
        <end position="481"/>
    </location>
</feature>
<feature type="coiled-coil region" evidence="1">
    <location>
        <begin position="245"/>
        <end position="285"/>
    </location>
</feature>
<gene>
    <name evidence="3" type="primary">AVEN_164560_1</name>
    <name evidence="3" type="ORF">TNIN_472291</name>
</gene>
<feature type="compositionally biased region" description="Acidic residues" evidence="2">
    <location>
        <begin position="435"/>
        <end position="460"/>
    </location>
</feature>
<evidence type="ECO:0000313" key="3">
    <source>
        <dbReference type="EMBL" id="GFY59562.1"/>
    </source>
</evidence>
<evidence type="ECO:0008006" key="5">
    <source>
        <dbReference type="Google" id="ProtNLM"/>
    </source>
</evidence>
<feature type="region of interest" description="Disordered" evidence="2">
    <location>
        <begin position="413"/>
        <end position="505"/>
    </location>
</feature>
<comment type="caution">
    <text evidence="3">The sequence shown here is derived from an EMBL/GenBank/DDBJ whole genome shotgun (WGS) entry which is preliminary data.</text>
</comment>